<accession>A0AAR2JXA5</accession>
<reference evidence="3" key="3">
    <citation type="submission" date="2025-09" db="UniProtKB">
        <authorList>
            <consortium name="Ensembl"/>
        </authorList>
    </citation>
    <scope>IDENTIFICATION</scope>
</reference>
<evidence type="ECO:0000259" key="2">
    <source>
        <dbReference type="Pfam" id="PF23469"/>
    </source>
</evidence>
<protein>
    <recommendedName>
        <fullName evidence="2">ATP-dependent RNA helicase PRP5/DDX46/KHDC4 KH domain-containing protein</fullName>
    </recommendedName>
</protein>
<reference evidence="3 4" key="1">
    <citation type="submission" date="2020-10" db="EMBL/GenBank/DDBJ databases">
        <title>Pygocentrus nattereri (red-bellied piranha) genome, fPygNat1, primary haplotype.</title>
        <authorList>
            <person name="Myers G."/>
            <person name="Meyer A."/>
            <person name="Karagic N."/>
            <person name="Pippel M."/>
            <person name="Winkler S."/>
            <person name="Tracey A."/>
            <person name="Wood J."/>
            <person name="Formenti G."/>
            <person name="Howe K."/>
            <person name="Fedrigo O."/>
            <person name="Jarvis E.D."/>
        </authorList>
    </citation>
    <scope>NUCLEOTIDE SEQUENCE [LARGE SCALE GENOMIC DNA]</scope>
</reference>
<name>A0AAR2JXA5_PYGNA</name>
<dbReference type="GO" id="GO:0005634">
    <property type="term" value="C:nucleus"/>
    <property type="evidence" value="ECO:0007669"/>
    <property type="project" value="InterPro"/>
</dbReference>
<dbReference type="Proteomes" id="UP001501920">
    <property type="component" value="Chromosome 7"/>
</dbReference>
<dbReference type="Pfam" id="PF23469">
    <property type="entry name" value="KH_12"/>
    <property type="match status" value="1"/>
</dbReference>
<evidence type="ECO:0000313" key="3">
    <source>
        <dbReference type="Ensembl" id="ENSPNAP00000054877.1"/>
    </source>
</evidence>
<feature type="region of interest" description="Disordered" evidence="1">
    <location>
        <begin position="1"/>
        <end position="46"/>
    </location>
</feature>
<feature type="compositionally biased region" description="Low complexity" evidence="1">
    <location>
        <begin position="26"/>
        <end position="40"/>
    </location>
</feature>
<dbReference type="Ensembl" id="ENSPNAT00000074425.1">
    <property type="protein sequence ID" value="ENSPNAP00000054877.1"/>
    <property type="gene ID" value="ENSPNAG00000033572.1"/>
</dbReference>
<proteinExistence type="predicted"/>
<sequence>MLQGILGSVSHPRSSHVASAPVDTTSAGPAVGPPGSAVPGHNPPQGGVEMAAAMAAKINAMLMAKGKLKPLQPLPSKVRTAPLSTEEVVVTEVDINDVPVNCRNLLTKGKTQEEVSVPECARAPPRVRACPSPSARVPLPEERPLYLHVQGRTQEEVNSTCTS</sequence>
<evidence type="ECO:0000256" key="1">
    <source>
        <dbReference type="SAM" id="MobiDB-lite"/>
    </source>
</evidence>
<feature type="domain" description="ATP-dependent RNA helicase PRP5/DDX46/KHDC4 KH" evidence="2">
    <location>
        <begin position="90"/>
        <end position="155"/>
    </location>
</feature>
<dbReference type="InterPro" id="IPR056149">
    <property type="entry name" value="PRP5/DDX46/KHDC4_KH"/>
</dbReference>
<dbReference type="GO" id="GO:0003723">
    <property type="term" value="F:RNA binding"/>
    <property type="evidence" value="ECO:0007669"/>
    <property type="project" value="InterPro"/>
</dbReference>
<dbReference type="AlphaFoldDB" id="A0AAR2JXA5"/>
<dbReference type="InterPro" id="IPR031121">
    <property type="entry name" value="RIK/BLOM7"/>
</dbReference>
<reference evidence="3" key="2">
    <citation type="submission" date="2025-08" db="UniProtKB">
        <authorList>
            <consortium name="Ensembl"/>
        </authorList>
    </citation>
    <scope>IDENTIFICATION</scope>
</reference>
<organism evidence="3 4">
    <name type="scientific">Pygocentrus nattereri</name>
    <name type="common">Red-bellied piranha</name>
    <dbReference type="NCBI Taxonomy" id="42514"/>
    <lineage>
        <taxon>Eukaryota</taxon>
        <taxon>Metazoa</taxon>
        <taxon>Chordata</taxon>
        <taxon>Craniata</taxon>
        <taxon>Vertebrata</taxon>
        <taxon>Euteleostomi</taxon>
        <taxon>Actinopterygii</taxon>
        <taxon>Neopterygii</taxon>
        <taxon>Teleostei</taxon>
        <taxon>Ostariophysi</taxon>
        <taxon>Characiformes</taxon>
        <taxon>Characoidei</taxon>
        <taxon>Pygocentrus</taxon>
    </lineage>
</organism>
<dbReference type="GeneTree" id="ENSGT00510000047412"/>
<dbReference type="PANTHER" id="PTHR15744">
    <property type="entry name" value="BLOM7"/>
    <property type="match status" value="1"/>
</dbReference>
<dbReference type="PANTHER" id="PTHR15744:SF2">
    <property type="entry name" value="KH HOMOLOGY DOMAIN-CONTAINING PROTEIN 4"/>
    <property type="match status" value="1"/>
</dbReference>
<evidence type="ECO:0000313" key="4">
    <source>
        <dbReference type="Proteomes" id="UP001501920"/>
    </source>
</evidence>
<keyword evidence="4" id="KW-1185">Reference proteome</keyword>